<name>A0A9W6QLR3_9PSEU</name>
<evidence type="ECO:0000313" key="3">
    <source>
        <dbReference type="Proteomes" id="UP001165042"/>
    </source>
</evidence>
<feature type="transmembrane region" description="Helical" evidence="1">
    <location>
        <begin position="25"/>
        <end position="42"/>
    </location>
</feature>
<organism evidence="2 3">
    <name type="scientific">Actinokineospora globicatena</name>
    <dbReference type="NCBI Taxonomy" id="103729"/>
    <lineage>
        <taxon>Bacteria</taxon>
        <taxon>Bacillati</taxon>
        <taxon>Actinomycetota</taxon>
        <taxon>Actinomycetes</taxon>
        <taxon>Pseudonocardiales</taxon>
        <taxon>Pseudonocardiaceae</taxon>
        <taxon>Actinokineospora</taxon>
    </lineage>
</organism>
<evidence type="ECO:0000256" key="1">
    <source>
        <dbReference type="SAM" id="Phobius"/>
    </source>
</evidence>
<comment type="caution">
    <text evidence="2">The sequence shown here is derived from an EMBL/GenBank/DDBJ whole genome shotgun (WGS) entry which is preliminary data.</text>
</comment>
<reference evidence="2" key="1">
    <citation type="submission" date="2023-02" db="EMBL/GenBank/DDBJ databases">
        <title>Actinokineospora globicatena NBRC 15670.</title>
        <authorList>
            <person name="Ichikawa N."/>
            <person name="Sato H."/>
            <person name="Tonouchi N."/>
        </authorList>
    </citation>
    <scope>NUCLEOTIDE SEQUENCE</scope>
    <source>
        <strain evidence="2">NBRC 15670</strain>
    </source>
</reference>
<feature type="transmembrane region" description="Helical" evidence="1">
    <location>
        <begin position="49"/>
        <end position="67"/>
    </location>
</feature>
<dbReference type="AlphaFoldDB" id="A0A9W6QLR3"/>
<dbReference type="EMBL" id="BSSD01000002">
    <property type="protein sequence ID" value="GLW90613.1"/>
    <property type="molecule type" value="Genomic_DNA"/>
</dbReference>
<dbReference type="RefSeq" id="WP_285608941.1">
    <property type="nucleotide sequence ID" value="NZ_BSSD01000002.1"/>
</dbReference>
<sequence>MAATVLVIVVLGVFGHRDEIAEYASLAILFAGAVLAAGVNSATGWRAGLILSAPVATALIARLVYTVHHGPINDTVSTLIFFGTPLALLLATGGLIRPPRRAT</sequence>
<keyword evidence="1" id="KW-0472">Membrane</keyword>
<gene>
    <name evidence="2" type="ORF">Aglo03_14290</name>
</gene>
<protein>
    <submittedName>
        <fullName evidence="2">Uncharacterized protein</fullName>
    </submittedName>
</protein>
<keyword evidence="3" id="KW-1185">Reference proteome</keyword>
<proteinExistence type="predicted"/>
<accession>A0A9W6QLR3</accession>
<keyword evidence="1" id="KW-1133">Transmembrane helix</keyword>
<keyword evidence="1" id="KW-0812">Transmembrane</keyword>
<dbReference type="Proteomes" id="UP001165042">
    <property type="component" value="Unassembled WGS sequence"/>
</dbReference>
<feature type="transmembrane region" description="Helical" evidence="1">
    <location>
        <begin position="79"/>
        <end position="96"/>
    </location>
</feature>
<evidence type="ECO:0000313" key="2">
    <source>
        <dbReference type="EMBL" id="GLW90613.1"/>
    </source>
</evidence>